<accession>A0A1A6GF86</accession>
<dbReference type="GO" id="GO:0006412">
    <property type="term" value="P:translation"/>
    <property type="evidence" value="ECO:0007669"/>
    <property type="project" value="InterPro"/>
</dbReference>
<evidence type="ECO:0000256" key="5">
    <source>
        <dbReference type="ARBA" id="ARBA00035403"/>
    </source>
</evidence>
<protein>
    <recommendedName>
        <fullName evidence="4">Small ribosomal subunit protein eS6</fullName>
    </recommendedName>
    <alternativeName>
        <fullName evidence="5">40S ribosomal protein S6</fullName>
    </alternativeName>
</protein>
<dbReference type="InterPro" id="IPR001377">
    <property type="entry name" value="Ribosomal_eS6"/>
</dbReference>
<dbReference type="Pfam" id="PF01092">
    <property type="entry name" value="Ribosomal_S6e"/>
    <property type="match status" value="1"/>
</dbReference>
<dbReference type="PANTHER" id="PTHR11502">
    <property type="entry name" value="40S RIBOSOMAL PROTEIN S6"/>
    <property type="match status" value="1"/>
</dbReference>
<evidence type="ECO:0000256" key="3">
    <source>
        <dbReference type="ARBA" id="ARBA00023274"/>
    </source>
</evidence>
<evidence type="ECO:0000256" key="1">
    <source>
        <dbReference type="ARBA" id="ARBA00009312"/>
    </source>
</evidence>
<organism evidence="6 7">
    <name type="scientific">Neotoma lepida</name>
    <name type="common">Desert woodrat</name>
    <dbReference type="NCBI Taxonomy" id="56216"/>
    <lineage>
        <taxon>Eukaryota</taxon>
        <taxon>Metazoa</taxon>
        <taxon>Chordata</taxon>
        <taxon>Craniata</taxon>
        <taxon>Vertebrata</taxon>
        <taxon>Euteleostomi</taxon>
        <taxon>Mammalia</taxon>
        <taxon>Eutheria</taxon>
        <taxon>Euarchontoglires</taxon>
        <taxon>Glires</taxon>
        <taxon>Rodentia</taxon>
        <taxon>Myomorpha</taxon>
        <taxon>Muroidea</taxon>
        <taxon>Cricetidae</taxon>
        <taxon>Neotominae</taxon>
        <taxon>Neotoma</taxon>
    </lineage>
</organism>
<name>A0A1A6GF86_NEOLE</name>
<evidence type="ECO:0000256" key="4">
    <source>
        <dbReference type="ARBA" id="ARBA00035278"/>
    </source>
</evidence>
<keyword evidence="3" id="KW-0687">Ribonucleoprotein</keyword>
<dbReference type="AlphaFoldDB" id="A0A1A6GF86"/>
<keyword evidence="7" id="KW-1185">Reference proteome</keyword>
<evidence type="ECO:0000313" key="7">
    <source>
        <dbReference type="Proteomes" id="UP000092124"/>
    </source>
</evidence>
<dbReference type="GO" id="GO:0003735">
    <property type="term" value="F:structural constituent of ribosome"/>
    <property type="evidence" value="ECO:0007669"/>
    <property type="project" value="InterPro"/>
</dbReference>
<feature type="non-terminal residue" evidence="6">
    <location>
        <position position="95"/>
    </location>
</feature>
<proteinExistence type="inferred from homology"/>
<keyword evidence="2" id="KW-0689">Ribosomal protein</keyword>
<dbReference type="PROSITE" id="PS00578">
    <property type="entry name" value="RIBOSOMAL_S6E"/>
    <property type="match status" value="1"/>
</dbReference>
<sequence>MTTTDVLDEEWKGYVVQISGGNDKSGFPMKQGNKDSWREKVQILVGGCVLGEQRGGYFWTHRHYCTTVPMPFGPQRAGKVHKACHLSKEDDISQY</sequence>
<dbReference type="GO" id="GO:0005840">
    <property type="term" value="C:ribosome"/>
    <property type="evidence" value="ECO:0007669"/>
    <property type="project" value="UniProtKB-KW"/>
</dbReference>
<evidence type="ECO:0000313" key="6">
    <source>
        <dbReference type="EMBL" id="OBS64430.1"/>
    </source>
</evidence>
<comment type="similarity">
    <text evidence="1">Belongs to the eukaryotic ribosomal protein eS6 family.</text>
</comment>
<dbReference type="STRING" id="56216.A0A1A6GF86"/>
<dbReference type="EMBL" id="LZPO01097198">
    <property type="protein sequence ID" value="OBS64430.1"/>
    <property type="molecule type" value="Genomic_DNA"/>
</dbReference>
<dbReference type="InterPro" id="IPR018282">
    <property type="entry name" value="Ribosomal_eS6_CS"/>
</dbReference>
<evidence type="ECO:0000256" key="2">
    <source>
        <dbReference type="ARBA" id="ARBA00022980"/>
    </source>
</evidence>
<reference evidence="6 7" key="1">
    <citation type="submission" date="2016-06" db="EMBL/GenBank/DDBJ databases">
        <title>The Draft Genome Sequence and Annotation of the Desert Woodrat Neotoma lepida.</title>
        <authorList>
            <person name="Campbell M."/>
            <person name="Oakeson K.F."/>
            <person name="Yandell M."/>
            <person name="Halpert J.R."/>
            <person name="Dearing D."/>
        </authorList>
    </citation>
    <scope>NUCLEOTIDE SEQUENCE [LARGE SCALE GENOMIC DNA]</scope>
    <source>
        <strain evidence="6">417</strain>
        <tissue evidence="6">Liver</tissue>
    </source>
</reference>
<gene>
    <name evidence="6" type="ORF">A6R68_07033</name>
</gene>
<dbReference type="OrthoDB" id="10260596at2759"/>
<comment type="caution">
    <text evidence="6">The sequence shown here is derived from an EMBL/GenBank/DDBJ whole genome shotgun (WGS) entry which is preliminary data.</text>
</comment>
<dbReference type="GO" id="GO:1990904">
    <property type="term" value="C:ribonucleoprotein complex"/>
    <property type="evidence" value="ECO:0007669"/>
    <property type="project" value="UniProtKB-KW"/>
</dbReference>
<dbReference type="Proteomes" id="UP000092124">
    <property type="component" value="Unassembled WGS sequence"/>
</dbReference>